<evidence type="ECO:0000256" key="8">
    <source>
        <dbReference type="ARBA" id="ARBA00022840"/>
    </source>
</evidence>
<dbReference type="PANTHER" id="PTHR43071">
    <property type="entry name" value="2-AMINO-4-HYDROXY-6-HYDROXYMETHYLDIHYDROPTERIDINE PYROPHOSPHOKINASE"/>
    <property type="match status" value="1"/>
</dbReference>
<keyword evidence="5 14" id="KW-0808">Transferase</keyword>
<protein>
    <recommendedName>
        <fullName evidence="4">2-amino-4-hydroxy-6-hydroxymethyldihydropteridine pyrophosphokinase</fullName>
        <ecNumber evidence="3">2.7.6.3</ecNumber>
    </recommendedName>
    <alternativeName>
        <fullName evidence="11">6-hydroxymethyl-7,8-dihydropterin pyrophosphokinase</fullName>
    </alternativeName>
    <alternativeName>
        <fullName evidence="12">7,8-dihydro-6-hydroxymethylpterin-pyrophosphokinase</fullName>
    </alternativeName>
</protein>
<sequence length="161" mass="17922">MPTTSYAIAIGSNRRGRHGAPEREVAAAMRALRGVVTASAIVSSAPLGPSIRRFANAVVTIETRETPPELLARLKQIERAFGRRRGQRWGARVIDLDIISWSGGRWTARDLIVPHPAFRERRFVLGPMRTIAAAWRDPVTGLTVRHLAYRAQAVDRRALRP</sequence>
<dbReference type="PANTHER" id="PTHR43071:SF1">
    <property type="entry name" value="2-AMINO-4-HYDROXY-6-HYDROXYMETHYLDIHYDROPTERIDINE PYROPHOSPHOKINASE"/>
    <property type="match status" value="1"/>
</dbReference>
<dbReference type="GO" id="GO:0005524">
    <property type="term" value="F:ATP binding"/>
    <property type="evidence" value="ECO:0007669"/>
    <property type="project" value="UniProtKB-KW"/>
</dbReference>
<dbReference type="RefSeq" id="WP_202093627.1">
    <property type="nucleotide sequence ID" value="NZ_CP061035.1"/>
</dbReference>
<evidence type="ECO:0000313" key="15">
    <source>
        <dbReference type="Proteomes" id="UP000595894"/>
    </source>
</evidence>
<keyword evidence="6" id="KW-0547">Nucleotide-binding</keyword>
<dbReference type="EMBL" id="CP061035">
    <property type="protein sequence ID" value="QQV77275.1"/>
    <property type="molecule type" value="Genomic_DNA"/>
</dbReference>
<comment type="function">
    <text evidence="10">Catalyzes the transfer of pyrophosphate from adenosine triphosphate (ATP) to 6-hydroxymethyl-7,8-dihydropterin, an enzymatic step in folate biosynthesis pathway.</text>
</comment>
<feature type="domain" description="7,8-dihydro-6-hydroxymethylpterin-pyrophosphokinase" evidence="13">
    <location>
        <begin position="88"/>
        <end position="99"/>
    </location>
</feature>
<accession>A0A974S4Q2</accession>
<dbReference type="KEGG" id="sari:H5J25_18540"/>
<dbReference type="AlphaFoldDB" id="A0A974S4Q2"/>
<evidence type="ECO:0000256" key="5">
    <source>
        <dbReference type="ARBA" id="ARBA00022679"/>
    </source>
</evidence>
<evidence type="ECO:0000256" key="3">
    <source>
        <dbReference type="ARBA" id="ARBA00013253"/>
    </source>
</evidence>
<name>A0A974S4Q2_9SPHN</name>
<organism evidence="14 15">
    <name type="scientific">Sphingomonas aliaeris</name>
    <dbReference type="NCBI Taxonomy" id="2759526"/>
    <lineage>
        <taxon>Bacteria</taxon>
        <taxon>Pseudomonadati</taxon>
        <taxon>Pseudomonadota</taxon>
        <taxon>Alphaproteobacteria</taxon>
        <taxon>Sphingomonadales</taxon>
        <taxon>Sphingomonadaceae</taxon>
        <taxon>Sphingomonas</taxon>
    </lineage>
</organism>
<dbReference type="NCBIfam" id="TIGR01498">
    <property type="entry name" value="folK"/>
    <property type="match status" value="1"/>
</dbReference>
<evidence type="ECO:0000313" key="14">
    <source>
        <dbReference type="EMBL" id="QQV77275.1"/>
    </source>
</evidence>
<dbReference type="Proteomes" id="UP000595894">
    <property type="component" value="Chromosome"/>
</dbReference>
<evidence type="ECO:0000256" key="10">
    <source>
        <dbReference type="ARBA" id="ARBA00029409"/>
    </source>
</evidence>
<dbReference type="Gene3D" id="3.30.70.560">
    <property type="entry name" value="7,8-Dihydro-6-hydroxymethylpterin-pyrophosphokinase HPPK"/>
    <property type="match status" value="1"/>
</dbReference>
<dbReference type="GO" id="GO:0003848">
    <property type="term" value="F:2-amino-4-hydroxy-6-hydroxymethyldihydropteridine diphosphokinase activity"/>
    <property type="evidence" value="ECO:0007669"/>
    <property type="project" value="UniProtKB-EC"/>
</dbReference>
<dbReference type="GO" id="GO:0046656">
    <property type="term" value="P:folic acid biosynthetic process"/>
    <property type="evidence" value="ECO:0007669"/>
    <property type="project" value="UniProtKB-KW"/>
</dbReference>
<gene>
    <name evidence="14" type="primary">folK</name>
    <name evidence="14" type="ORF">H5J25_18540</name>
</gene>
<keyword evidence="9" id="KW-0289">Folate biosynthesis</keyword>
<dbReference type="Pfam" id="PF01288">
    <property type="entry name" value="HPPK"/>
    <property type="match status" value="1"/>
</dbReference>
<keyword evidence="7" id="KW-0418">Kinase</keyword>
<evidence type="ECO:0000256" key="11">
    <source>
        <dbReference type="ARBA" id="ARBA00029766"/>
    </source>
</evidence>
<dbReference type="SUPFAM" id="SSF55083">
    <property type="entry name" value="6-hydroxymethyl-7,8-dihydropterin pyrophosphokinase, HPPK"/>
    <property type="match status" value="1"/>
</dbReference>
<evidence type="ECO:0000256" key="2">
    <source>
        <dbReference type="ARBA" id="ARBA00005810"/>
    </source>
</evidence>
<evidence type="ECO:0000256" key="6">
    <source>
        <dbReference type="ARBA" id="ARBA00022741"/>
    </source>
</evidence>
<keyword evidence="15" id="KW-1185">Reference proteome</keyword>
<dbReference type="InterPro" id="IPR000550">
    <property type="entry name" value="Hppk"/>
</dbReference>
<dbReference type="InterPro" id="IPR035907">
    <property type="entry name" value="Hppk_sf"/>
</dbReference>
<dbReference type="PROSITE" id="PS00794">
    <property type="entry name" value="HPPK"/>
    <property type="match status" value="1"/>
</dbReference>
<evidence type="ECO:0000259" key="13">
    <source>
        <dbReference type="PROSITE" id="PS00794"/>
    </source>
</evidence>
<comment type="pathway">
    <text evidence="1">Cofactor biosynthesis; tetrahydrofolate biosynthesis; 2-amino-4-hydroxy-6-hydroxymethyl-7,8-dihydropteridine diphosphate from 7,8-dihydroneopterin triphosphate: step 4/4.</text>
</comment>
<dbReference type="EC" id="2.7.6.3" evidence="3"/>
<evidence type="ECO:0000256" key="9">
    <source>
        <dbReference type="ARBA" id="ARBA00022909"/>
    </source>
</evidence>
<evidence type="ECO:0000256" key="4">
    <source>
        <dbReference type="ARBA" id="ARBA00016218"/>
    </source>
</evidence>
<evidence type="ECO:0000256" key="7">
    <source>
        <dbReference type="ARBA" id="ARBA00022777"/>
    </source>
</evidence>
<keyword evidence="8" id="KW-0067">ATP-binding</keyword>
<evidence type="ECO:0000256" key="12">
    <source>
        <dbReference type="ARBA" id="ARBA00033413"/>
    </source>
</evidence>
<proteinExistence type="inferred from homology"/>
<reference evidence="15" key="1">
    <citation type="submission" date="2020-09" db="EMBL/GenBank/DDBJ databases">
        <title>Sphingomonas sp., a new species isolated from pork steak.</title>
        <authorList>
            <person name="Heidler von Heilborn D."/>
        </authorList>
    </citation>
    <scope>NUCLEOTIDE SEQUENCE [LARGE SCALE GENOMIC DNA]</scope>
</reference>
<comment type="similarity">
    <text evidence="2">Belongs to the HPPK family.</text>
</comment>
<evidence type="ECO:0000256" key="1">
    <source>
        <dbReference type="ARBA" id="ARBA00005051"/>
    </source>
</evidence>
<dbReference type="CDD" id="cd00483">
    <property type="entry name" value="HPPK"/>
    <property type="match status" value="1"/>
</dbReference>
<dbReference type="GO" id="GO:0016301">
    <property type="term" value="F:kinase activity"/>
    <property type="evidence" value="ECO:0007669"/>
    <property type="project" value="UniProtKB-KW"/>
</dbReference>